<evidence type="ECO:0000313" key="2">
    <source>
        <dbReference type="EMBL" id="RAM38569.1"/>
    </source>
</evidence>
<keyword evidence="1" id="KW-1133">Transmembrane helix</keyword>
<feature type="transmembrane region" description="Helical" evidence="1">
    <location>
        <begin position="12"/>
        <end position="35"/>
    </location>
</feature>
<feature type="transmembrane region" description="Helical" evidence="1">
    <location>
        <begin position="47"/>
        <end position="64"/>
    </location>
</feature>
<dbReference type="EMBL" id="QLNP01000061">
    <property type="protein sequence ID" value="RAM38569.1"/>
    <property type="molecule type" value="Genomic_DNA"/>
</dbReference>
<evidence type="ECO:0000313" key="3">
    <source>
        <dbReference type="Proteomes" id="UP000249166"/>
    </source>
</evidence>
<name>A0A328HIX1_ARTGO</name>
<sequence length="148" mass="17028">METGHRWSVRWWIRLAGIAAVLILLGQQFSTIGFVDRGEMAASEVPLGWTTIGAFALLVVLLMFRPYIEVRTDGQVVLQGPIQRHIFHREQVKDVRPTEWGLRFTLEDGSQTTSIVCHNTWSRKEPRWMDVAQVVTGRRPSLEDRDSR</sequence>
<reference evidence="2 3" key="1">
    <citation type="submission" date="2018-04" db="EMBL/GenBank/DDBJ databases">
        <title>Bacteria isolated from cave deposits of Manipur.</title>
        <authorList>
            <person name="Sahoo D."/>
            <person name="Sarangthem I."/>
            <person name="Nandeibam J."/>
        </authorList>
    </citation>
    <scope>NUCLEOTIDE SEQUENCE [LARGE SCALE GENOMIC DNA]</scope>
    <source>
        <strain evidence="3">mrc11</strain>
    </source>
</reference>
<evidence type="ECO:0008006" key="4">
    <source>
        <dbReference type="Google" id="ProtNLM"/>
    </source>
</evidence>
<organism evidence="2 3">
    <name type="scientific">Arthrobacter globiformis</name>
    <dbReference type="NCBI Taxonomy" id="1665"/>
    <lineage>
        <taxon>Bacteria</taxon>
        <taxon>Bacillati</taxon>
        <taxon>Actinomycetota</taxon>
        <taxon>Actinomycetes</taxon>
        <taxon>Micrococcales</taxon>
        <taxon>Micrococcaceae</taxon>
        <taxon>Arthrobacter</taxon>
    </lineage>
</organism>
<proteinExistence type="predicted"/>
<dbReference type="Proteomes" id="UP000249166">
    <property type="component" value="Unassembled WGS sequence"/>
</dbReference>
<gene>
    <name evidence="2" type="ORF">DBZ45_04195</name>
</gene>
<dbReference type="AlphaFoldDB" id="A0A328HIX1"/>
<keyword evidence="1" id="KW-0812">Transmembrane</keyword>
<comment type="caution">
    <text evidence="2">The sequence shown here is derived from an EMBL/GenBank/DDBJ whole genome shotgun (WGS) entry which is preliminary data.</text>
</comment>
<evidence type="ECO:0000256" key="1">
    <source>
        <dbReference type="SAM" id="Phobius"/>
    </source>
</evidence>
<accession>A0A328HIX1</accession>
<protein>
    <recommendedName>
        <fullName evidence="4">PH domain-containing protein</fullName>
    </recommendedName>
</protein>
<keyword evidence="1" id="KW-0472">Membrane</keyword>